<organism evidence="13 14">
    <name type="scientific">[Candida] railenensis</name>
    <dbReference type="NCBI Taxonomy" id="45579"/>
    <lineage>
        <taxon>Eukaryota</taxon>
        <taxon>Fungi</taxon>
        <taxon>Dikarya</taxon>
        <taxon>Ascomycota</taxon>
        <taxon>Saccharomycotina</taxon>
        <taxon>Pichiomycetes</taxon>
        <taxon>Debaryomycetaceae</taxon>
        <taxon>Kurtzmaniella</taxon>
    </lineage>
</organism>
<dbReference type="GO" id="GO:0016567">
    <property type="term" value="P:protein ubiquitination"/>
    <property type="evidence" value="ECO:0007669"/>
    <property type="project" value="UniProtKB-UniRule"/>
</dbReference>
<dbReference type="Gene3D" id="2.10.110.30">
    <property type="match status" value="1"/>
</dbReference>
<keyword evidence="5 10" id="KW-0863">Zinc-finger</keyword>
<feature type="domain" description="UBR-type" evidence="12">
    <location>
        <begin position="108"/>
        <end position="181"/>
    </location>
</feature>
<evidence type="ECO:0000256" key="10">
    <source>
        <dbReference type="RuleBase" id="RU366018"/>
    </source>
</evidence>
<comment type="pathway">
    <text evidence="2 10">Protein modification; protein ubiquitination.</text>
</comment>
<proteinExistence type="inferred from homology"/>
<dbReference type="GO" id="GO:0000151">
    <property type="term" value="C:ubiquitin ligase complex"/>
    <property type="evidence" value="ECO:0007669"/>
    <property type="project" value="TreeGrafter"/>
</dbReference>
<keyword evidence="4 10" id="KW-0479">Metal-binding</keyword>
<dbReference type="InterPro" id="IPR044046">
    <property type="entry name" value="E3_ligase_UBR-like_C"/>
</dbReference>
<comment type="function">
    <text evidence="10">Ubiquitin ligase protein which is a component of the N-end rule pathway. Recognizes and binds to proteins bearing specific N-terminal residues that are destabilizing according to the N-end rule, leading to their ubiquitination and subsequent degradation.</text>
</comment>
<gene>
    <name evidence="13" type="ORF">CLIB1423_22S01816</name>
</gene>
<evidence type="ECO:0000259" key="12">
    <source>
        <dbReference type="PROSITE" id="PS51157"/>
    </source>
</evidence>
<accession>A0A9P0W0M4</accession>
<name>A0A9P0W0M4_9ASCO</name>
<protein>
    <recommendedName>
        <fullName evidence="10">E3 ubiquitin-protein ligase</fullName>
        <ecNumber evidence="10">2.3.2.27</ecNumber>
    </recommendedName>
</protein>
<evidence type="ECO:0000256" key="1">
    <source>
        <dbReference type="ARBA" id="ARBA00000900"/>
    </source>
</evidence>
<evidence type="ECO:0000256" key="9">
    <source>
        <dbReference type="PROSITE-ProRule" id="PRU00508"/>
    </source>
</evidence>
<dbReference type="Proteomes" id="UP000837801">
    <property type="component" value="Unassembled WGS sequence"/>
</dbReference>
<evidence type="ECO:0000313" key="13">
    <source>
        <dbReference type="EMBL" id="CAH2355191.1"/>
    </source>
</evidence>
<dbReference type="SUPFAM" id="SSF46785">
    <property type="entry name" value="Winged helix' DNA-binding domain"/>
    <property type="match status" value="1"/>
</dbReference>
<dbReference type="GO" id="GO:0061630">
    <property type="term" value="F:ubiquitin protein ligase activity"/>
    <property type="evidence" value="ECO:0007669"/>
    <property type="project" value="UniProtKB-UniRule"/>
</dbReference>
<evidence type="ECO:0000256" key="4">
    <source>
        <dbReference type="ARBA" id="ARBA00022723"/>
    </source>
</evidence>
<reference evidence="13" key="1">
    <citation type="submission" date="2022-03" db="EMBL/GenBank/DDBJ databases">
        <authorList>
            <person name="Legras J.-L."/>
            <person name="Devillers H."/>
            <person name="Grondin C."/>
        </authorList>
    </citation>
    <scope>NUCLEOTIDE SEQUENCE</scope>
    <source>
        <strain evidence="13">CLIB 1423</strain>
    </source>
</reference>
<dbReference type="GO" id="GO:0005737">
    <property type="term" value="C:cytoplasm"/>
    <property type="evidence" value="ECO:0007669"/>
    <property type="project" value="TreeGrafter"/>
</dbReference>
<dbReference type="InterPro" id="IPR055194">
    <property type="entry name" value="UBR1-like_WH"/>
</dbReference>
<dbReference type="GO" id="GO:0071596">
    <property type="term" value="P:ubiquitin-dependent protein catabolic process via the N-end rule pathway"/>
    <property type="evidence" value="ECO:0007669"/>
    <property type="project" value="UniProtKB-UniRule"/>
</dbReference>
<dbReference type="Gene3D" id="1.10.10.2670">
    <property type="entry name" value="E3 ubiquitin-protein ligase"/>
    <property type="match status" value="1"/>
</dbReference>
<dbReference type="Pfam" id="PF22960">
    <property type="entry name" value="WHD_UBR1"/>
    <property type="match status" value="1"/>
</dbReference>
<evidence type="ECO:0000256" key="8">
    <source>
        <dbReference type="ARBA" id="ARBA00046341"/>
    </source>
</evidence>
<dbReference type="CDD" id="cd16482">
    <property type="entry name" value="RING-H2_UBR1-like"/>
    <property type="match status" value="1"/>
</dbReference>
<sequence length="2005" mass="230792">MLSNSDSLKRYLLHLPANSEFKFTNESKRDIRKALFWAASSQGQFLDWVFPLTFQQAAQQNQDQDQSESSTFSDAIQKIEDFNWSFTEYCKATLSKKVHNHHAFHLNSPCARIFRKGEPIYRCLTCGFDDTCALCSNCYLPENHEGHKVHITICLRENGGVCDCGDPEAWVKEYVCPYASQDKDTPQQKKDTPAELQKSFLETIEILLDYVIDVMSQCDLHFENPLEMEPNRIEISTHKSCLDPTKYGYPDSDETIRNLDRSSDKYYLMVYNDQIRHYRDAVQRIYHASKKVPQFAVMVTEKVQNYGKAKVISSSDIKLLQDRQKVLSSTGLATCIRSHRDIFREDMVDEILKWIYELTESDMFKSNFDFKNLICKAFIGRWNNGLLNVGDSDGSSSSYSYKVGTLDPFLKIPKIPSAKSYYRNQPGMMTSSPPSHWDFTPSKWELRDDICNECDYNLTEEDYQPDVSHLGSRFQYFIYLDIRFWKSIRSLLHDMYSTSLITNLQYKFIISCQYVDIYPGMADMFLTMDREPEMNVMCTLSTQLFTCPTNSTSIVKHGDLSRIFASIYGFLTTEEIRSPDNIELSHEISLKSLKNRRWGQIFFDIGYILSRSKQSKTILTGNIVPMACDILALFQGRPVMKRESKNHIEYENPDYTAFFHAISVIYQFAWVISSCLSNLEKKDKLSPEEMKTISNNVIDYVIQFLLKLENNDYPGLIDEFVDIHLSDDKTRSIRTITEEIEGSVIQKYDIDKEKVSFLHPIHSFLSWLMEVSNFSSADEIRSIFEKAARSQSQSQQLQSITSISSGITESTPIFEYPIRTIVLMSQIKSGFWVRNGFSVRSQLQLYRNTLLRESGYMRDLFLIQVFINTNSPNLVCFLLLNRWLLLDGWINNSEPAKLEELDNSGEEVSKQTECSYDKNTLPYMIEECLNFFIHVLTEDLYLRNLSNEKISELRIRNEIIHNLCFGAMSYTKLCAQIPDHITSEKKFDMILEDMSTFVSPSGAKDIGVYKLKEENFDKLNPYYFNYTTNTKDDAIKFVKDREHKKTGKPKSEIVVKPKINQSEVLGAYKFVGNFAVSIYFQKFMIKTLKYILQEGAEKTESLLETVLHLIHICSYENTIDVEKYGTFYDIFIQKHDTTSVATLLYKFLCSEAFKDHHSKIRSVYRVFEKHGKYPLYSTLEAAIPDFNFKMLEENDTTAFDENEQERKKRIAKDRQKKLMAKFKKQQTSFLEKNRASTLAASLNTNSTNSSSATTSLSTNPDVSDIDMEIDTEPDDDSDLVGWKFPEPHCLLCQNAAEDAGPFGIITSISKSSEFRTVPFEDDYWFLKSFSDNACLDLSDTENNTELNSSGWNSYMKQIKDNNVVGPGFTSHENVDNKLVSSSCGHGMHFQCYLNYLNTSRGKSNQITRNTPENIDQKEFLCPLCKSINNMFMPILWSSNKRKLSTFLNPSSETVQEKKSPFENLSIEVARDKDWFENFLQLTNMDIIDSVSLTQTATEMIEQHTKEISTNTNQLSSSSQSFRLLLSNMFQTLSSLTFPQSFKVDSTAILVNTIKSTEIGLRGVPSNGSLVISQLSNNSLINLRTLNEFRNTSLLLKSKLPMEKNQRLELYIKLLANLLFLSKDDFNVSILERDFFEILVTIFPLPRSGFDFNSILKICIIGQVIQNFNIICSEIVQNKLFQNHRSYSILDVPSVGGISDEAALVCTKMFKRLQSSPSKKNKDGDIDISDSNCVDCHIENEVEFGKIIYSMVLKATTPFYRRAAIYAFSSCADTENMDLLLSDEEGSKLEADRICKFMHADLFAETVMKFSEQGTFENTKFNLFLNHLEYTAGTSRHPQGEVADLRKKLEYPGLIRLIDLPERLDFFFTNYYYSDIYDNPHRCIENPAICLFCGKVVDVQKSALGCKEGQCTTHYRKECSNSIGIFLLPKERCVLLMHKNGGSFYNAPYLDQHGELASESKRMKTLYLMKSRYDDFIRNVWLQHDIPNYVARKLDSVMDAGGWDTL</sequence>
<feature type="region of interest" description="Disordered" evidence="11">
    <location>
        <begin position="1242"/>
        <end position="1264"/>
    </location>
</feature>
<dbReference type="OrthoDB" id="26387at2759"/>
<feature type="compositionally biased region" description="Low complexity" evidence="11">
    <location>
        <begin position="1242"/>
        <end position="1259"/>
    </location>
</feature>
<dbReference type="Pfam" id="PF02207">
    <property type="entry name" value="zf-UBR"/>
    <property type="match status" value="1"/>
</dbReference>
<dbReference type="CDD" id="cd19673">
    <property type="entry name" value="UBR-box_UBR3"/>
    <property type="match status" value="1"/>
</dbReference>
<dbReference type="EC" id="2.3.2.27" evidence="10"/>
<dbReference type="PANTHER" id="PTHR21497">
    <property type="entry name" value="UBIQUITIN LIGASE E3 ALPHA-RELATED"/>
    <property type="match status" value="1"/>
</dbReference>
<dbReference type="InterPro" id="IPR003126">
    <property type="entry name" value="Znf_UBR"/>
</dbReference>
<comment type="catalytic activity">
    <reaction evidence="1 10">
        <text>S-ubiquitinyl-[E2 ubiquitin-conjugating enzyme]-L-cysteine + [acceptor protein]-L-lysine = [E2 ubiquitin-conjugating enzyme]-L-cysteine + N(6)-ubiquitinyl-[acceptor protein]-L-lysine.</text>
        <dbReference type="EC" id="2.3.2.27"/>
    </reaction>
</comment>
<comment type="caution">
    <text evidence="13">The sequence shown here is derived from an EMBL/GenBank/DDBJ whole genome shotgun (WGS) entry which is preliminary data.</text>
</comment>
<keyword evidence="7 10" id="KW-0862">Zinc</keyword>
<keyword evidence="14" id="KW-1185">Reference proteome</keyword>
<dbReference type="InterPro" id="IPR039164">
    <property type="entry name" value="UBR1-like"/>
</dbReference>
<evidence type="ECO:0000256" key="2">
    <source>
        <dbReference type="ARBA" id="ARBA00004906"/>
    </source>
</evidence>
<keyword evidence="6 10" id="KW-0833">Ubl conjugation pathway</keyword>
<dbReference type="Pfam" id="PF18995">
    <property type="entry name" value="PRT6_C"/>
    <property type="match status" value="1"/>
</dbReference>
<dbReference type="PANTHER" id="PTHR21497:SF24">
    <property type="entry name" value="E3 UBIQUITIN-PROTEIN LIGASE UBR1"/>
    <property type="match status" value="1"/>
</dbReference>
<feature type="zinc finger region" description="UBR-type" evidence="9">
    <location>
        <begin position="108"/>
        <end position="181"/>
    </location>
</feature>
<dbReference type="EMBL" id="CAKXYY010000022">
    <property type="protein sequence ID" value="CAH2355191.1"/>
    <property type="molecule type" value="Genomic_DNA"/>
</dbReference>
<evidence type="ECO:0000256" key="3">
    <source>
        <dbReference type="ARBA" id="ARBA00022679"/>
    </source>
</evidence>
<dbReference type="SMART" id="SM00396">
    <property type="entry name" value="ZnF_UBR1"/>
    <property type="match status" value="1"/>
</dbReference>
<comment type="similarity">
    <text evidence="8 10">Belongs to the E3 ubiquitin-protein ligase UBR1-like family.</text>
</comment>
<dbReference type="PROSITE" id="PS51157">
    <property type="entry name" value="ZF_UBR"/>
    <property type="match status" value="1"/>
</dbReference>
<dbReference type="GO" id="GO:0008270">
    <property type="term" value="F:zinc ion binding"/>
    <property type="evidence" value="ECO:0007669"/>
    <property type="project" value="UniProtKB-UniRule"/>
</dbReference>
<dbReference type="FunFam" id="2.10.110.30:FF:000002">
    <property type="entry name" value="Putative e3 ubiquitin-protein ligase ubr3"/>
    <property type="match status" value="1"/>
</dbReference>
<keyword evidence="3 10" id="KW-0808">Transferase</keyword>
<evidence type="ECO:0000256" key="7">
    <source>
        <dbReference type="ARBA" id="ARBA00022833"/>
    </source>
</evidence>
<evidence type="ECO:0000313" key="14">
    <source>
        <dbReference type="Proteomes" id="UP000837801"/>
    </source>
</evidence>
<evidence type="ECO:0000256" key="6">
    <source>
        <dbReference type="ARBA" id="ARBA00022786"/>
    </source>
</evidence>
<dbReference type="InterPro" id="IPR042065">
    <property type="entry name" value="E3_ELL-like"/>
</dbReference>
<dbReference type="InterPro" id="IPR036390">
    <property type="entry name" value="WH_DNA-bd_sf"/>
</dbReference>
<evidence type="ECO:0000256" key="11">
    <source>
        <dbReference type="SAM" id="MobiDB-lite"/>
    </source>
</evidence>
<evidence type="ECO:0000256" key="5">
    <source>
        <dbReference type="ARBA" id="ARBA00022771"/>
    </source>
</evidence>